<dbReference type="PANTHER" id="PTHR34265">
    <property type="entry name" value="TYPE III PANTOTHENATE KINASE"/>
    <property type="match status" value="1"/>
</dbReference>
<keyword evidence="16" id="KW-0479">Metal-binding</keyword>
<feature type="binding site" evidence="16">
    <location>
        <begin position="100"/>
        <end position="103"/>
    </location>
    <ligand>
        <name>substrate</name>
    </ligand>
</feature>
<dbReference type="InterPro" id="IPR043129">
    <property type="entry name" value="ATPase_NBD"/>
</dbReference>
<evidence type="ECO:0000256" key="12">
    <source>
        <dbReference type="ARBA" id="ARBA00022958"/>
    </source>
</evidence>
<evidence type="ECO:0000256" key="10">
    <source>
        <dbReference type="ARBA" id="ARBA00022777"/>
    </source>
</evidence>
<evidence type="ECO:0000256" key="4">
    <source>
        <dbReference type="ARBA" id="ARBA00005225"/>
    </source>
</evidence>
<evidence type="ECO:0000256" key="14">
    <source>
        <dbReference type="ARBA" id="ARBA00038036"/>
    </source>
</evidence>
<dbReference type="Pfam" id="PF03309">
    <property type="entry name" value="Pan_kinase"/>
    <property type="match status" value="1"/>
</dbReference>
<dbReference type="AlphaFoldDB" id="A0A7G9RZM0"/>
<organism evidence="17 18">
    <name type="scientific">Erysipelothrix inopinata</name>
    <dbReference type="NCBI Taxonomy" id="225084"/>
    <lineage>
        <taxon>Bacteria</taxon>
        <taxon>Bacillati</taxon>
        <taxon>Bacillota</taxon>
        <taxon>Erysipelotrichia</taxon>
        <taxon>Erysipelotrichales</taxon>
        <taxon>Erysipelotrichaceae</taxon>
        <taxon>Erysipelothrix</taxon>
    </lineage>
</organism>
<comment type="caution">
    <text evidence="16">Lacks conserved residue(s) required for the propagation of feature annotation.</text>
</comment>
<keyword evidence="11 16" id="KW-0067">ATP-binding</keyword>
<evidence type="ECO:0000256" key="5">
    <source>
        <dbReference type="ARBA" id="ARBA00011738"/>
    </source>
</evidence>
<dbReference type="EC" id="2.7.1.33" evidence="6 16"/>
<keyword evidence="18" id="KW-1185">Reference proteome</keyword>
<dbReference type="CDD" id="cd24015">
    <property type="entry name" value="ASKHA_NBD_PanK-III"/>
    <property type="match status" value="1"/>
</dbReference>
<comment type="similarity">
    <text evidence="14 16">Belongs to the type III pantothenate kinase family.</text>
</comment>
<dbReference type="HAMAP" id="MF_01274">
    <property type="entry name" value="Pantothen_kinase_3"/>
    <property type="match status" value="1"/>
</dbReference>
<feature type="binding site" evidence="16">
    <location>
        <position position="125"/>
    </location>
    <ligand>
        <name>ATP</name>
        <dbReference type="ChEBI" id="CHEBI:30616"/>
    </ligand>
</feature>
<dbReference type="SUPFAM" id="SSF53067">
    <property type="entry name" value="Actin-like ATPase domain"/>
    <property type="match status" value="2"/>
</dbReference>
<evidence type="ECO:0000256" key="9">
    <source>
        <dbReference type="ARBA" id="ARBA00022741"/>
    </source>
</evidence>
<keyword evidence="12 16" id="KW-0630">Potassium</keyword>
<evidence type="ECO:0000256" key="16">
    <source>
        <dbReference type="HAMAP-Rule" id="MF_01274"/>
    </source>
</evidence>
<dbReference type="RefSeq" id="WP_187534163.1">
    <property type="nucleotide sequence ID" value="NZ_CBCSHU010000019.1"/>
</dbReference>
<dbReference type="InterPro" id="IPR004619">
    <property type="entry name" value="Type_III_PanK"/>
</dbReference>
<feature type="binding site" evidence="16">
    <location>
        <position position="177"/>
    </location>
    <ligand>
        <name>substrate</name>
    </ligand>
</feature>
<evidence type="ECO:0000256" key="15">
    <source>
        <dbReference type="ARBA" id="ARBA00040883"/>
    </source>
</evidence>
<evidence type="ECO:0000313" key="18">
    <source>
        <dbReference type="Proteomes" id="UP000515928"/>
    </source>
</evidence>
<evidence type="ECO:0000256" key="8">
    <source>
        <dbReference type="ARBA" id="ARBA00022679"/>
    </source>
</evidence>
<feature type="binding site" evidence="16">
    <location>
        <begin position="6"/>
        <end position="13"/>
    </location>
    <ligand>
        <name>ATP</name>
        <dbReference type="ChEBI" id="CHEBI:30616"/>
    </ligand>
</feature>
<evidence type="ECO:0000256" key="11">
    <source>
        <dbReference type="ARBA" id="ARBA00022840"/>
    </source>
</evidence>
<comment type="catalytic activity">
    <reaction evidence="1 16">
        <text>(R)-pantothenate + ATP = (R)-4'-phosphopantothenate + ADP + H(+)</text>
        <dbReference type="Rhea" id="RHEA:16373"/>
        <dbReference type="ChEBI" id="CHEBI:10986"/>
        <dbReference type="ChEBI" id="CHEBI:15378"/>
        <dbReference type="ChEBI" id="CHEBI:29032"/>
        <dbReference type="ChEBI" id="CHEBI:30616"/>
        <dbReference type="ChEBI" id="CHEBI:456216"/>
        <dbReference type="EC" id="2.7.1.33"/>
    </reaction>
</comment>
<dbReference type="GO" id="GO:0046872">
    <property type="term" value="F:metal ion binding"/>
    <property type="evidence" value="ECO:0007669"/>
    <property type="project" value="UniProtKB-KW"/>
</dbReference>
<dbReference type="EMBL" id="CP060715">
    <property type="protein sequence ID" value="QNN61045.1"/>
    <property type="molecule type" value="Genomic_DNA"/>
</dbReference>
<reference evidence="17 18" key="1">
    <citation type="submission" date="2020-08" db="EMBL/GenBank/DDBJ databases">
        <title>Genome sequence of Erysipelothrix inopinata DSM 15511T.</title>
        <authorList>
            <person name="Hyun D.-W."/>
            <person name="Bae J.-W."/>
        </authorList>
    </citation>
    <scope>NUCLEOTIDE SEQUENCE [LARGE SCALE GENOMIC DNA]</scope>
    <source>
        <strain evidence="17 18">DSM 15511</strain>
    </source>
</reference>
<comment type="pathway">
    <text evidence="4 16">Cofactor biosynthesis; coenzyme A biosynthesis; CoA from (R)-pantothenate: step 1/5.</text>
</comment>
<dbReference type="GO" id="GO:0004594">
    <property type="term" value="F:pantothenate kinase activity"/>
    <property type="evidence" value="ECO:0007669"/>
    <property type="project" value="UniProtKB-UniRule"/>
</dbReference>
<feature type="binding site" evidence="16">
    <location>
        <position position="122"/>
    </location>
    <ligand>
        <name>K(+)</name>
        <dbReference type="ChEBI" id="CHEBI:29103"/>
    </ligand>
</feature>
<dbReference type="KEGG" id="eio:H9L01_01380"/>
<comment type="subunit">
    <text evidence="5 16">Homodimer.</text>
</comment>
<dbReference type="GO" id="GO:0005524">
    <property type="term" value="F:ATP binding"/>
    <property type="evidence" value="ECO:0007669"/>
    <property type="project" value="UniProtKB-UniRule"/>
</dbReference>
<evidence type="ECO:0000256" key="7">
    <source>
        <dbReference type="ARBA" id="ARBA00022490"/>
    </source>
</evidence>
<evidence type="ECO:0000256" key="2">
    <source>
        <dbReference type="ARBA" id="ARBA00001958"/>
    </source>
</evidence>
<dbReference type="Gene3D" id="3.30.420.40">
    <property type="match status" value="2"/>
</dbReference>
<dbReference type="NCBIfam" id="TIGR00671">
    <property type="entry name" value="baf"/>
    <property type="match status" value="1"/>
</dbReference>
<comment type="cofactor">
    <cofactor evidence="16">
        <name>NH4(+)</name>
        <dbReference type="ChEBI" id="CHEBI:28938"/>
    </cofactor>
    <cofactor evidence="16">
        <name>K(+)</name>
        <dbReference type="ChEBI" id="CHEBI:29103"/>
    </cofactor>
    <text evidence="16">A monovalent cation. Ammonium or potassium.</text>
</comment>
<dbReference type="Proteomes" id="UP000515928">
    <property type="component" value="Chromosome"/>
</dbReference>
<evidence type="ECO:0000256" key="13">
    <source>
        <dbReference type="ARBA" id="ARBA00022993"/>
    </source>
</evidence>
<gene>
    <name evidence="16" type="primary">coaX</name>
    <name evidence="17" type="ORF">H9L01_01380</name>
</gene>
<evidence type="ECO:0000313" key="17">
    <source>
        <dbReference type="EMBL" id="QNN61045.1"/>
    </source>
</evidence>
<keyword evidence="7 16" id="KW-0963">Cytoplasm</keyword>
<dbReference type="PANTHER" id="PTHR34265:SF1">
    <property type="entry name" value="TYPE III PANTOTHENATE KINASE"/>
    <property type="match status" value="1"/>
</dbReference>
<dbReference type="GO" id="GO:0005737">
    <property type="term" value="C:cytoplasm"/>
    <property type="evidence" value="ECO:0007669"/>
    <property type="project" value="UniProtKB-SubCell"/>
</dbReference>
<dbReference type="UniPathway" id="UPA00241">
    <property type="reaction ID" value="UER00352"/>
</dbReference>
<sequence length="248" mass="26900">MILTIDIGNSNTVLVGYENDDRVFTQRIETHKENVYTYYKEVFSAIDINVSEVVVSCVVPSVYEEFNKCVKEIYKIEPKYINGDTITNFKILLDEPRDIGADFIATGVGALAKYPQPVIIADVGSATKLTVIDSEGSFAGGVIVPGLGTSVEALNSFIPHLPSVELVVPDRVIGNGTIPAIQSGVMFGLIAQIEGLASKMEAELGQKCIRVLTGGYAALFKDDITGFVYDPYLLSDGMYQIVKKGMLV</sequence>
<protein>
    <recommendedName>
        <fullName evidence="15 16">Type III pantothenate kinase</fullName>
        <ecNumber evidence="6 16">2.7.1.33</ecNumber>
    </recommendedName>
    <alternativeName>
        <fullName evidence="16">PanK-III</fullName>
    </alternativeName>
    <alternativeName>
        <fullName evidence="16">Pantothenic acid kinase</fullName>
    </alternativeName>
</protein>
<comment type="cofactor">
    <cofactor evidence="2">
        <name>K(+)</name>
        <dbReference type="ChEBI" id="CHEBI:29103"/>
    </cofactor>
</comment>
<dbReference type="GO" id="GO:0015937">
    <property type="term" value="P:coenzyme A biosynthetic process"/>
    <property type="evidence" value="ECO:0007669"/>
    <property type="project" value="UniProtKB-UniRule"/>
</dbReference>
<evidence type="ECO:0000256" key="3">
    <source>
        <dbReference type="ARBA" id="ARBA00004496"/>
    </source>
</evidence>
<keyword evidence="9 16" id="KW-0547">Nucleotide-binding</keyword>
<comment type="function">
    <text evidence="16">Catalyzes the phosphorylation of pantothenate (Pan), the first step in CoA biosynthesis.</text>
</comment>
<feature type="active site" description="Proton acceptor" evidence="16">
    <location>
        <position position="102"/>
    </location>
</feature>
<name>A0A7G9RZM0_9FIRM</name>
<keyword evidence="13 16" id="KW-0173">Coenzyme A biosynthesis</keyword>
<accession>A0A7G9RZM0</accession>
<evidence type="ECO:0000256" key="1">
    <source>
        <dbReference type="ARBA" id="ARBA00001206"/>
    </source>
</evidence>
<proteinExistence type="inferred from homology"/>
<keyword evidence="10 16" id="KW-0418">Kinase</keyword>
<comment type="subcellular location">
    <subcellularLocation>
        <location evidence="3 16">Cytoplasm</location>
    </subcellularLocation>
</comment>
<keyword evidence="8 16" id="KW-0808">Transferase</keyword>
<evidence type="ECO:0000256" key="6">
    <source>
        <dbReference type="ARBA" id="ARBA00012102"/>
    </source>
</evidence>